<feature type="region of interest" description="Disordered" evidence="1">
    <location>
        <begin position="1"/>
        <end position="89"/>
    </location>
</feature>
<reference evidence="2" key="1">
    <citation type="submission" date="2021-07" db="EMBL/GenBank/DDBJ databases">
        <authorList>
            <person name="Catto M.A."/>
            <person name="Jacobson A."/>
            <person name="Kennedy G."/>
            <person name="Labadie P."/>
            <person name="Hunt B.G."/>
            <person name="Srinivasan R."/>
        </authorList>
    </citation>
    <scope>NUCLEOTIDE SEQUENCE</scope>
    <source>
        <strain evidence="2">PL_HMW_Pooled</strain>
        <tissue evidence="2">Head</tissue>
    </source>
</reference>
<accession>A0AAE1HF70</accession>
<keyword evidence="2" id="KW-0808">Transferase</keyword>
<gene>
    <name evidence="2" type="ORF">KUF71_009429</name>
</gene>
<feature type="compositionally biased region" description="Basic residues" evidence="1">
    <location>
        <begin position="1"/>
        <end position="14"/>
    </location>
</feature>
<evidence type="ECO:0000313" key="3">
    <source>
        <dbReference type="Proteomes" id="UP001219518"/>
    </source>
</evidence>
<evidence type="ECO:0000256" key="1">
    <source>
        <dbReference type="SAM" id="MobiDB-lite"/>
    </source>
</evidence>
<reference evidence="2" key="2">
    <citation type="journal article" date="2023" name="BMC Genomics">
        <title>Pest status, molecular evolution, and epigenetic factors derived from the genome assembly of Frankliniella fusca, a thysanopteran phytovirus vector.</title>
        <authorList>
            <person name="Catto M.A."/>
            <person name="Labadie P.E."/>
            <person name="Jacobson A.L."/>
            <person name="Kennedy G.G."/>
            <person name="Srinivasan R."/>
            <person name="Hunt B.G."/>
        </authorList>
    </citation>
    <scope>NUCLEOTIDE SEQUENCE</scope>
    <source>
        <strain evidence="2">PL_HMW_Pooled</strain>
    </source>
</reference>
<dbReference type="GO" id="GO:0016301">
    <property type="term" value="F:kinase activity"/>
    <property type="evidence" value="ECO:0007669"/>
    <property type="project" value="UniProtKB-KW"/>
</dbReference>
<proteinExistence type="predicted"/>
<keyword evidence="3" id="KW-1185">Reference proteome</keyword>
<dbReference type="EMBL" id="JAHWGI010000990">
    <property type="protein sequence ID" value="KAK3920142.1"/>
    <property type="molecule type" value="Genomic_DNA"/>
</dbReference>
<organism evidence="2 3">
    <name type="scientific">Frankliniella fusca</name>
    <dbReference type="NCBI Taxonomy" id="407009"/>
    <lineage>
        <taxon>Eukaryota</taxon>
        <taxon>Metazoa</taxon>
        <taxon>Ecdysozoa</taxon>
        <taxon>Arthropoda</taxon>
        <taxon>Hexapoda</taxon>
        <taxon>Insecta</taxon>
        <taxon>Pterygota</taxon>
        <taxon>Neoptera</taxon>
        <taxon>Paraneoptera</taxon>
        <taxon>Thysanoptera</taxon>
        <taxon>Terebrantia</taxon>
        <taxon>Thripoidea</taxon>
        <taxon>Thripidae</taxon>
        <taxon>Frankliniella</taxon>
    </lineage>
</organism>
<keyword evidence="2" id="KW-0418">Kinase</keyword>
<dbReference type="Proteomes" id="UP001219518">
    <property type="component" value="Unassembled WGS sequence"/>
</dbReference>
<feature type="compositionally biased region" description="Basic and acidic residues" evidence="1">
    <location>
        <begin position="61"/>
        <end position="89"/>
    </location>
</feature>
<comment type="caution">
    <text evidence="2">The sequence shown here is derived from an EMBL/GenBank/DDBJ whole genome shotgun (WGS) entry which is preliminary data.</text>
</comment>
<sequence length="89" mass="10007">MARTKQTKRGKKRGNPSNPEKAEGADAALHGTKKNKKRKRGKKRNLQPQNDEPQRPGWETVKGEVSEHTKDNVEEKVEDKESGDKAESS</sequence>
<dbReference type="AlphaFoldDB" id="A0AAE1HF70"/>
<name>A0AAE1HF70_9NEOP</name>
<feature type="compositionally biased region" description="Basic residues" evidence="1">
    <location>
        <begin position="31"/>
        <end position="45"/>
    </location>
</feature>
<protein>
    <submittedName>
        <fullName evidence="2">Non-receptor tyrosine-protein kinase TYK2</fullName>
    </submittedName>
</protein>
<evidence type="ECO:0000313" key="2">
    <source>
        <dbReference type="EMBL" id="KAK3920142.1"/>
    </source>
</evidence>